<evidence type="ECO:0000313" key="2">
    <source>
        <dbReference type="Proteomes" id="UP000478052"/>
    </source>
</evidence>
<keyword evidence="2" id="KW-1185">Reference proteome</keyword>
<dbReference type="Proteomes" id="UP000478052">
    <property type="component" value="Unassembled WGS sequence"/>
</dbReference>
<dbReference type="AlphaFoldDB" id="A0A6G0Z4Y7"/>
<accession>A0A6G0Z4Y7</accession>
<protein>
    <submittedName>
        <fullName evidence="1">Uncharacterized protein</fullName>
    </submittedName>
</protein>
<reference evidence="1 2" key="1">
    <citation type="submission" date="2019-08" db="EMBL/GenBank/DDBJ databases">
        <title>Whole genome of Aphis craccivora.</title>
        <authorList>
            <person name="Voronova N.V."/>
            <person name="Shulinski R.S."/>
            <person name="Bandarenka Y.V."/>
            <person name="Zhorov D.G."/>
            <person name="Warner D."/>
        </authorList>
    </citation>
    <scope>NUCLEOTIDE SEQUENCE [LARGE SCALE GENOMIC DNA]</scope>
    <source>
        <strain evidence="1">180601</strain>
        <tissue evidence="1">Whole Body</tissue>
    </source>
</reference>
<name>A0A6G0Z4Y7_APHCR</name>
<evidence type="ECO:0000313" key="1">
    <source>
        <dbReference type="EMBL" id="KAF0765769.1"/>
    </source>
</evidence>
<dbReference type="EMBL" id="VUJU01001328">
    <property type="protein sequence ID" value="KAF0765769.1"/>
    <property type="molecule type" value="Genomic_DNA"/>
</dbReference>
<proteinExistence type="predicted"/>
<dbReference type="OrthoDB" id="6598681at2759"/>
<gene>
    <name evidence="1" type="ORF">FWK35_00007076</name>
</gene>
<organism evidence="1 2">
    <name type="scientific">Aphis craccivora</name>
    <name type="common">Cowpea aphid</name>
    <dbReference type="NCBI Taxonomy" id="307492"/>
    <lineage>
        <taxon>Eukaryota</taxon>
        <taxon>Metazoa</taxon>
        <taxon>Ecdysozoa</taxon>
        <taxon>Arthropoda</taxon>
        <taxon>Hexapoda</taxon>
        <taxon>Insecta</taxon>
        <taxon>Pterygota</taxon>
        <taxon>Neoptera</taxon>
        <taxon>Paraneoptera</taxon>
        <taxon>Hemiptera</taxon>
        <taxon>Sternorrhyncha</taxon>
        <taxon>Aphidomorpha</taxon>
        <taxon>Aphidoidea</taxon>
        <taxon>Aphididae</taxon>
        <taxon>Aphidini</taxon>
        <taxon>Aphis</taxon>
        <taxon>Aphis</taxon>
    </lineage>
</organism>
<sequence>MKVVLKWKPLERRPLGRPKQRWVDKVKKTLEEFGIQDIEAVAQDRTGRSKFVLSKTLSVKSADGQDELDKL</sequence>
<comment type="caution">
    <text evidence="1">The sequence shown here is derived from an EMBL/GenBank/DDBJ whole genome shotgun (WGS) entry which is preliminary data.</text>
</comment>